<reference evidence="2 3" key="1">
    <citation type="journal article" date="2005" name="Arch. Microbiol.">
        <title>The genome sequence of an anaerobic aromatic-degrading denitrifying bacterium, strain EbN1.</title>
        <authorList>
            <person name="Rabus R."/>
            <person name="Kube M."/>
            <person name="Heider J."/>
            <person name="Beck A."/>
            <person name="Heitmann K."/>
            <person name="Widdel F."/>
            <person name="Reinhardt R."/>
        </authorList>
    </citation>
    <scope>NUCLEOTIDE SEQUENCE [LARGE SCALE GENOMIC DNA]</scope>
    <source>
        <strain evidence="2 3">EbN1</strain>
    </source>
</reference>
<feature type="compositionally biased region" description="Basic and acidic residues" evidence="1">
    <location>
        <begin position="56"/>
        <end position="71"/>
    </location>
</feature>
<gene>
    <name evidence="2" type="ORF">ebA408</name>
</gene>
<accession>Q5P8M4</accession>
<name>Q5P8M4_AROAE</name>
<feature type="region of interest" description="Disordered" evidence="1">
    <location>
        <begin position="18"/>
        <end position="71"/>
    </location>
</feature>
<organism evidence="2 3">
    <name type="scientific">Aromatoleum aromaticum (strain DSM 19018 / LMG 30748 / EbN1)</name>
    <name type="common">Azoarcus sp. (strain EbN1)</name>
    <dbReference type="NCBI Taxonomy" id="76114"/>
    <lineage>
        <taxon>Bacteria</taxon>
        <taxon>Pseudomonadati</taxon>
        <taxon>Pseudomonadota</taxon>
        <taxon>Betaproteobacteria</taxon>
        <taxon>Rhodocyclales</taxon>
        <taxon>Rhodocyclaceae</taxon>
        <taxon>Aromatoleum</taxon>
    </lineage>
</organism>
<proteinExistence type="predicted"/>
<keyword evidence="3" id="KW-1185">Reference proteome</keyword>
<evidence type="ECO:0000313" key="2">
    <source>
        <dbReference type="EMBL" id="CAI06335.1"/>
    </source>
</evidence>
<dbReference type="EMBL" id="CR555306">
    <property type="protein sequence ID" value="CAI06335.1"/>
    <property type="molecule type" value="Genomic_DNA"/>
</dbReference>
<dbReference type="AlphaFoldDB" id="Q5P8M4"/>
<sequence length="71" mass="8097">MHRCEPVQRQVDVVVVGPIAFDRGHLSRDEPRGGERAGHDDEHRHRQAPEGEAQDAADRKPEEKRQSDDPH</sequence>
<feature type="compositionally biased region" description="Basic and acidic residues" evidence="1">
    <location>
        <begin position="22"/>
        <end position="49"/>
    </location>
</feature>
<evidence type="ECO:0000313" key="3">
    <source>
        <dbReference type="Proteomes" id="UP000006552"/>
    </source>
</evidence>
<protein>
    <submittedName>
        <fullName evidence="2">Uncharacterized protein</fullName>
    </submittedName>
</protein>
<dbReference type="Proteomes" id="UP000006552">
    <property type="component" value="Chromosome"/>
</dbReference>
<evidence type="ECO:0000256" key="1">
    <source>
        <dbReference type="SAM" id="MobiDB-lite"/>
    </source>
</evidence>
<dbReference type="HOGENOM" id="CLU_2731204_0_0_4"/>
<dbReference type="KEGG" id="eba:ebA408"/>
<dbReference type="STRING" id="76114.ebA408"/>